<dbReference type="PROSITE" id="PS00455">
    <property type="entry name" value="AMP_BINDING"/>
    <property type="match status" value="1"/>
</dbReference>
<dbReference type="Gene3D" id="3.30.300.30">
    <property type="match status" value="1"/>
</dbReference>
<dbReference type="PANTHER" id="PTHR24096:SF337">
    <property type="entry name" value="4-COUMARATE--COA LIGASE"/>
    <property type="match status" value="1"/>
</dbReference>
<dbReference type="EMBL" id="JBBNAG010000002">
    <property type="protein sequence ID" value="KAK9158679.1"/>
    <property type="molecule type" value="Genomic_DNA"/>
</dbReference>
<dbReference type="SUPFAM" id="SSF56801">
    <property type="entry name" value="Acetyl-CoA synthetase-like"/>
    <property type="match status" value="1"/>
</dbReference>
<evidence type="ECO:0000256" key="5">
    <source>
        <dbReference type="SAM" id="Phobius"/>
    </source>
</evidence>
<dbReference type="InterPro" id="IPR000873">
    <property type="entry name" value="AMP-dep_synth/lig_dom"/>
</dbReference>
<keyword evidence="5" id="KW-1133">Transmembrane helix</keyword>
<keyword evidence="5" id="KW-0472">Membrane</keyword>
<comment type="similarity">
    <text evidence="1">Belongs to the ATP-dependent AMP-binding enzyme family.</text>
</comment>
<evidence type="ECO:0000256" key="2">
    <source>
        <dbReference type="ARBA" id="ARBA00022598"/>
    </source>
</evidence>
<evidence type="ECO:0000256" key="3">
    <source>
        <dbReference type="ARBA" id="ARBA00022741"/>
    </source>
</evidence>
<dbReference type="Pfam" id="PF13193">
    <property type="entry name" value="AMP-binding_C"/>
    <property type="match status" value="1"/>
</dbReference>
<evidence type="ECO:0000259" key="6">
    <source>
        <dbReference type="Pfam" id="PF00501"/>
    </source>
</evidence>
<dbReference type="Proteomes" id="UP001419268">
    <property type="component" value="Unassembled WGS sequence"/>
</dbReference>
<dbReference type="Gene3D" id="3.40.50.12780">
    <property type="entry name" value="N-terminal domain of ligase-like"/>
    <property type="match status" value="1"/>
</dbReference>
<dbReference type="InterPro" id="IPR045851">
    <property type="entry name" value="AMP-bd_C_sf"/>
</dbReference>
<keyword evidence="4" id="KW-0067">ATP-binding</keyword>
<dbReference type="InterPro" id="IPR020845">
    <property type="entry name" value="AMP-binding_CS"/>
</dbReference>
<feature type="domain" description="AMP-binding enzyme C-terminal" evidence="7">
    <location>
        <begin position="470"/>
        <end position="545"/>
    </location>
</feature>
<comment type="caution">
    <text evidence="8">The sequence shown here is derived from an EMBL/GenBank/DDBJ whole genome shotgun (WGS) entry which is preliminary data.</text>
</comment>
<evidence type="ECO:0000313" key="8">
    <source>
        <dbReference type="EMBL" id="KAK9158679.1"/>
    </source>
</evidence>
<protein>
    <recommendedName>
        <fullName evidence="10">4-coumarate--CoA ligase</fullName>
    </recommendedName>
</protein>
<name>A0AAP0PY09_9MAGN</name>
<keyword evidence="3" id="KW-0547">Nucleotide-binding</keyword>
<dbReference type="GO" id="GO:0005524">
    <property type="term" value="F:ATP binding"/>
    <property type="evidence" value="ECO:0007669"/>
    <property type="project" value="UniProtKB-KW"/>
</dbReference>
<dbReference type="FunFam" id="3.30.300.30:FF:000007">
    <property type="entry name" value="4-coumarate--CoA ligase 2"/>
    <property type="match status" value="1"/>
</dbReference>
<sequence length="562" mass="61021">MATDHQLGWLQSQDQKQERSGFSACTGIYHSLHQLGHDHQIPTQTNLNTATHVLCHFPAESRLALIDSVTHSRLTYSQLRLSVHSLASALHHAIGIGKGDVVFLLSPNSLLYPIICLSVLSIGAVLTTANPLNTRLEIAKQVYDSNAKLIISSPEEAHKFEYSSTSLPVVLITTRSASTDDNVVTVEELIEAGDPLEAPEVEVEEGDTAAVLYSSGTTGVSKGVVLTHGNLVAVTRLLRWTVDVSSAREDVFLCFIPMFHVYGLAFFGLGLFSVGATVVVMPKFEFKAMLEVVERCKVSNIPGVPPVLLGLVKTETDRDLSSLKRVGSGAAPLSKEVADKFREKYPWVELREGYGLTETGGATSYFVSDDDAKAHHGSVGQLLPGICAKVVDAETGEALPPNRKGELWLKSPTVMKCYLGNKEATAATINNEGWLRTGDLCYIDGDGFIYIVDRIKELIKHNGYQVAPAELEAVLLSHPKILDAAVIPVPDEKTGQIPMAYVVGAAESELTEEQVIEFVASQVAPYKKVRRVSFIDAIPRSAAGKILRKELLSQTQRLASKL</sequence>
<keyword evidence="2" id="KW-0436">Ligase</keyword>
<accession>A0AAP0PY09</accession>
<reference evidence="8 9" key="1">
    <citation type="submission" date="2024-01" db="EMBL/GenBank/DDBJ databases">
        <title>Genome assemblies of Stephania.</title>
        <authorList>
            <person name="Yang L."/>
        </authorList>
    </citation>
    <scope>NUCLEOTIDE SEQUENCE [LARGE SCALE GENOMIC DNA]</scope>
    <source>
        <strain evidence="8">JXDWG</strain>
        <tissue evidence="8">Leaf</tissue>
    </source>
</reference>
<evidence type="ECO:0000256" key="1">
    <source>
        <dbReference type="ARBA" id="ARBA00006432"/>
    </source>
</evidence>
<dbReference type="PANTHER" id="PTHR24096">
    <property type="entry name" value="LONG-CHAIN-FATTY-ACID--COA LIGASE"/>
    <property type="match status" value="1"/>
</dbReference>
<dbReference type="FunFam" id="3.40.50.12780:FF:000003">
    <property type="entry name" value="Long-chain-fatty-acid--CoA ligase FadD"/>
    <property type="match status" value="1"/>
</dbReference>
<dbReference type="Pfam" id="PF00501">
    <property type="entry name" value="AMP-binding"/>
    <property type="match status" value="1"/>
</dbReference>
<dbReference type="InterPro" id="IPR025110">
    <property type="entry name" value="AMP-bd_C"/>
</dbReference>
<dbReference type="InterPro" id="IPR042099">
    <property type="entry name" value="ANL_N_sf"/>
</dbReference>
<organism evidence="8 9">
    <name type="scientific">Stephania cephalantha</name>
    <dbReference type="NCBI Taxonomy" id="152367"/>
    <lineage>
        <taxon>Eukaryota</taxon>
        <taxon>Viridiplantae</taxon>
        <taxon>Streptophyta</taxon>
        <taxon>Embryophyta</taxon>
        <taxon>Tracheophyta</taxon>
        <taxon>Spermatophyta</taxon>
        <taxon>Magnoliopsida</taxon>
        <taxon>Ranunculales</taxon>
        <taxon>Menispermaceae</taxon>
        <taxon>Menispermoideae</taxon>
        <taxon>Cissampelideae</taxon>
        <taxon>Stephania</taxon>
    </lineage>
</organism>
<evidence type="ECO:0000313" key="9">
    <source>
        <dbReference type="Proteomes" id="UP001419268"/>
    </source>
</evidence>
<evidence type="ECO:0000256" key="4">
    <source>
        <dbReference type="ARBA" id="ARBA00022840"/>
    </source>
</evidence>
<keyword evidence="9" id="KW-1185">Reference proteome</keyword>
<evidence type="ECO:0000259" key="7">
    <source>
        <dbReference type="Pfam" id="PF13193"/>
    </source>
</evidence>
<dbReference type="AlphaFoldDB" id="A0AAP0PY09"/>
<dbReference type="GO" id="GO:0016405">
    <property type="term" value="F:CoA-ligase activity"/>
    <property type="evidence" value="ECO:0007669"/>
    <property type="project" value="TreeGrafter"/>
</dbReference>
<evidence type="ECO:0008006" key="10">
    <source>
        <dbReference type="Google" id="ProtNLM"/>
    </source>
</evidence>
<feature type="transmembrane region" description="Helical" evidence="5">
    <location>
        <begin position="259"/>
        <end position="281"/>
    </location>
</feature>
<proteinExistence type="inferred from homology"/>
<feature type="domain" description="AMP-dependent synthetase/ligase" evidence="6">
    <location>
        <begin position="62"/>
        <end position="419"/>
    </location>
</feature>
<keyword evidence="5" id="KW-0812">Transmembrane</keyword>
<gene>
    <name evidence="8" type="ORF">Scep_005253</name>
</gene>
<dbReference type="CDD" id="cd05904">
    <property type="entry name" value="4CL"/>
    <property type="match status" value="1"/>
</dbReference>